<dbReference type="AlphaFoldDB" id="A0AA37RX25"/>
<evidence type="ECO:0000313" key="1">
    <source>
        <dbReference type="EMBL" id="GLP96262.1"/>
    </source>
</evidence>
<protein>
    <recommendedName>
        <fullName evidence="3">DUF3108 domain-containing protein</fullName>
    </recommendedName>
</protein>
<accession>A0AA37RX25</accession>
<reference evidence="1" key="1">
    <citation type="journal article" date="2014" name="Int. J. Syst. Evol. Microbiol.">
        <title>Complete genome sequence of Corynebacterium casei LMG S-19264T (=DSM 44701T), isolated from a smear-ripened cheese.</title>
        <authorList>
            <consortium name="US DOE Joint Genome Institute (JGI-PGF)"/>
            <person name="Walter F."/>
            <person name="Albersmeier A."/>
            <person name="Kalinowski J."/>
            <person name="Ruckert C."/>
        </authorList>
    </citation>
    <scope>NUCLEOTIDE SEQUENCE</scope>
    <source>
        <strain evidence="1">NBRC 101628</strain>
    </source>
</reference>
<dbReference type="Proteomes" id="UP001161422">
    <property type="component" value="Unassembled WGS sequence"/>
</dbReference>
<reference evidence="1" key="2">
    <citation type="submission" date="2023-01" db="EMBL/GenBank/DDBJ databases">
        <title>Draft genome sequence of Paraferrimonas sedimenticola strain NBRC 101628.</title>
        <authorList>
            <person name="Sun Q."/>
            <person name="Mori K."/>
        </authorList>
    </citation>
    <scope>NUCLEOTIDE SEQUENCE</scope>
    <source>
        <strain evidence="1">NBRC 101628</strain>
    </source>
</reference>
<organism evidence="1 2">
    <name type="scientific">Paraferrimonas sedimenticola</name>
    <dbReference type="NCBI Taxonomy" id="375674"/>
    <lineage>
        <taxon>Bacteria</taxon>
        <taxon>Pseudomonadati</taxon>
        <taxon>Pseudomonadota</taxon>
        <taxon>Gammaproteobacteria</taxon>
        <taxon>Alteromonadales</taxon>
        <taxon>Ferrimonadaceae</taxon>
        <taxon>Paraferrimonas</taxon>
    </lineage>
</organism>
<name>A0AA37RX25_9GAMM</name>
<gene>
    <name evidence="1" type="ORF">GCM10007895_15680</name>
</gene>
<sequence>MAHRTIKGVIQYTSKKPERMDQERGREFFTLTTQADGVQVLHAHCEIDDAPNVIRDVVLSMNPDASPIDCHVRLSVGDRYEGSGWMRFGKDSVECETHNQRDGRITQRIETPNPIRWLQAHPIVGDGLLMKLYDIAKGPGKTFFDDLMLTSPDHRGATGPLLFKTGFGIRYVGIEEVTVKAGTFKARHFQVVDTAGNLPEEHPPYDVWLTADEDYLLLKAGVGGYMQTHYELIDYQIIEGGLL</sequence>
<keyword evidence="2" id="KW-1185">Reference proteome</keyword>
<comment type="caution">
    <text evidence="1">The sequence shown here is derived from an EMBL/GenBank/DDBJ whole genome shotgun (WGS) entry which is preliminary data.</text>
</comment>
<proteinExistence type="predicted"/>
<dbReference type="RefSeq" id="WP_095505299.1">
    <property type="nucleotide sequence ID" value="NZ_BSNC01000004.1"/>
</dbReference>
<evidence type="ECO:0000313" key="2">
    <source>
        <dbReference type="Proteomes" id="UP001161422"/>
    </source>
</evidence>
<evidence type="ECO:0008006" key="3">
    <source>
        <dbReference type="Google" id="ProtNLM"/>
    </source>
</evidence>
<dbReference type="EMBL" id="BSNC01000004">
    <property type="protein sequence ID" value="GLP96262.1"/>
    <property type="molecule type" value="Genomic_DNA"/>
</dbReference>